<feature type="domain" description="DUF4377" evidence="2">
    <location>
        <begin position="48"/>
        <end position="106"/>
    </location>
</feature>
<evidence type="ECO:0000313" key="4">
    <source>
        <dbReference type="Proteomes" id="UP000032578"/>
    </source>
</evidence>
<proteinExistence type="predicted"/>
<evidence type="ECO:0000259" key="2">
    <source>
        <dbReference type="Pfam" id="PF14302"/>
    </source>
</evidence>
<dbReference type="InterPro" id="IPR025485">
    <property type="entry name" value="DUF4377"/>
</dbReference>
<reference evidence="3 4" key="1">
    <citation type="submission" date="2014-11" db="EMBL/GenBank/DDBJ databases">
        <title>Tamlana sedimentorum sp. nov., isolated from shallow sand sediments of the Sea of Japan.</title>
        <authorList>
            <person name="Romanenko L.A."/>
        </authorList>
    </citation>
    <scope>NUCLEOTIDE SEQUENCE [LARGE SCALE GENOMIC DNA]</scope>
    <source>
        <strain evidence="3 4">JCM 19808</strain>
    </source>
</reference>
<evidence type="ECO:0000313" key="3">
    <source>
        <dbReference type="EMBL" id="KJD35351.1"/>
    </source>
</evidence>
<accession>A0A0D7W8B1</accession>
<dbReference type="PROSITE" id="PS51257">
    <property type="entry name" value="PROKAR_LIPOPROTEIN"/>
    <property type="match status" value="1"/>
</dbReference>
<keyword evidence="1" id="KW-0732">Signal</keyword>
<protein>
    <recommendedName>
        <fullName evidence="2">DUF4377 domain-containing protein</fullName>
    </recommendedName>
</protein>
<dbReference type="PATRIC" id="fig|1435349.4.peg.2913"/>
<feature type="chain" id="PRO_5002325889" description="DUF4377 domain-containing protein" evidence="1">
    <location>
        <begin position="20"/>
        <end position="180"/>
    </location>
</feature>
<dbReference type="STRING" id="1435349.PW52_09600"/>
<gene>
    <name evidence="3" type="ORF">PW52_09600</name>
</gene>
<sequence length="180" mass="20513">MIKNQILLFMILGILFSCSNDDNQTQTIEMRVNHFQSTGIALEPVLTLLVQKEDDIGTNSWDNFYSNINGFNYEPGTIYNLSVKTERINNPPADGSSIKYTLVEVTSTQEVDNDILFKIDLKRNGENFITTESGLKLLYQIDIDCNNLCEELETALQSQDYVIGTFKRISIDEIQLIEIE</sequence>
<comment type="caution">
    <text evidence="3">The sequence shown here is derived from an EMBL/GenBank/DDBJ whole genome shotgun (WGS) entry which is preliminary data.</text>
</comment>
<feature type="signal peptide" evidence="1">
    <location>
        <begin position="1"/>
        <end position="19"/>
    </location>
</feature>
<dbReference type="AlphaFoldDB" id="A0A0D7W8B1"/>
<keyword evidence="4" id="KW-1185">Reference proteome</keyword>
<organism evidence="3 4">
    <name type="scientific">Neotamlana sedimentorum</name>
    <dbReference type="NCBI Taxonomy" id="1435349"/>
    <lineage>
        <taxon>Bacteria</taxon>
        <taxon>Pseudomonadati</taxon>
        <taxon>Bacteroidota</taxon>
        <taxon>Flavobacteriia</taxon>
        <taxon>Flavobacteriales</taxon>
        <taxon>Flavobacteriaceae</taxon>
        <taxon>Neotamlana</taxon>
    </lineage>
</organism>
<evidence type="ECO:0000256" key="1">
    <source>
        <dbReference type="SAM" id="SignalP"/>
    </source>
</evidence>
<name>A0A0D7W8B1_9FLAO</name>
<dbReference type="Proteomes" id="UP000032578">
    <property type="component" value="Unassembled WGS sequence"/>
</dbReference>
<dbReference type="EMBL" id="JTDW01000006">
    <property type="protein sequence ID" value="KJD35351.1"/>
    <property type="molecule type" value="Genomic_DNA"/>
</dbReference>
<dbReference type="Pfam" id="PF14302">
    <property type="entry name" value="DUF4377"/>
    <property type="match status" value="1"/>
</dbReference>